<reference evidence="2 3" key="1">
    <citation type="submission" date="2024-02" db="EMBL/GenBank/DDBJ databases">
        <title>High-quality chromosome-scale genome assembly of Pensacola bahiagrass (Paspalum notatum Flugge var. saurae).</title>
        <authorList>
            <person name="Vega J.M."/>
            <person name="Podio M."/>
            <person name="Orjuela J."/>
            <person name="Siena L.A."/>
            <person name="Pessino S.C."/>
            <person name="Combes M.C."/>
            <person name="Mariac C."/>
            <person name="Albertini E."/>
            <person name="Pupilli F."/>
            <person name="Ortiz J.P.A."/>
            <person name="Leblanc O."/>
        </authorList>
    </citation>
    <scope>NUCLEOTIDE SEQUENCE [LARGE SCALE GENOMIC DNA]</scope>
    <source>
        <strain evidence="2">R1</strain>
        <tissue evidence="2">Leaf</tissue>
    </source>
</reference>
<sequence length="183" mass="19482">MALSSRPWRPARTACPRPDRCTPPPPALLRLAAVTSSGGLRPFSGRIRSLATAAPASASMAALPSTSAVAAGSRLSVAVMSRIRARVDTSAGLTTCPALLLVPFLRSVRLACRHRTSSHPVRFPDVLTPLCTSSRVRRCPVGATPLCPLRLRLPPFLLHPPRHALGSGRHQMRPLSSPGFHSI</sequence>
<evidence type="ECO:0000313" key="2">
    <source>
        <dbReference type="EMBL" id="WVZ62313.1"/>
    </source>
</evidence>
<feature type="region of interest" description="Disordered" evidence="1">
    <location>
        <begin position="164"/>
        <end position="183"/>
    </location>
</feature>
<dbReference type="Proteomes" id="UP001341281">
    <property type="component" value="Chromosome 03"/>
</dbReference>
<organism evidence="2 3">
    <name type="scientific">Paspalum notatum var. saurae</name>
    <dbReference type="NCBI Taxonomy" id="547442"/>
    <lineage>
        <taxon>Eukaryota</taxon>
        <taxon>Viridiplantae</taxon>
        <taxon>Streptophyta</taxon>
        <taxon>Embryophyta</taxon>
        <taxon>Tracheophyta</taxon>
        <taxon>Spermatophyta</taxon>
        <taxon>Magnoliopsida</taxon>
        <taxon>Liliopsida</taxon>
        <taxon>Poales</taxon>
        <taxon>Poaceae</taxon>
        <taxon>PACMAD clade</taxon>
        <taxon>Panicoideae</taxon>
        <taxon>Andropogonodae</taxon>
        <taxon>Paspaleae</taxon>
        <taxon>Paspalinae</taxon>
        <taxon>Paspalum</taxon>
    </lineage>
</organism>
<evidence type="ECO:0000313" key="3">
    <source>
        <dbReference type="Proteomes" id="UP001341281"/>
    </source>
</evidence>
<keyword evidence="3" id="KW-1185">Reference proteome</keyword>
<dbReference type="EMBL" id="CP144747">
    <property type="protein sequence ID" value="WVZ62313.1"/>
    <property type="molecule type" value="Genomic_DNA"/>
</dbReference>
<gene>
    <name evidence="2" type="ORF">U9M48_012075</name>
</gene>
<feature type="region of interest" description="Disordered" evidence="1">
    <location>
        <begin position="1"/>
        <end position="21"/>
    </location>
</feature>
<proteinExistence type="predicted"/>
<dbReference type="AlphaFoldDB" id="A0AAQ3SWQ8"/>
<name>A0AAQ3SWQ8_PASNO</name>
<evidence type="ECO:0000256" key="1">
    <source>
        <dbReference type="SAM" id="MobiDB-lite"/>
    </source>
</evidence>
<protein>
    <submittedName>
        <fullName evidence="2">Uncharacterized protein</fullName>
    </submittedName>
</protein>
<accession>A0AAQ3SWQ8</accession>